<proteinExistence type="predicted"/>
<name>A0A4Q7ZUG8_9ACTN</name>
<protein>
    <submittedName>
        <fullName evidence="2">Uncharacterized protein</fullName>
    </submittedName>
</protein>
<reference evidence="2 3" key="1">
    <citation type="submission" date="2019-02" db="EMBL/GenBank/DDBJ databases">
        <title>Sequencing the genomes of 1000 actinobacteria strains.</title>
        <authorList>
            <person name="Klenk H.-P."/>
        </authorList>
    </citation>
    <scope>NUCLEOTIDE SEQUENCE [LARGE SCALE GENOMIC DNA]</scope>
    <source>
        <strain evidence="2 3">DSM 45162</strain>
    </source>
</reference>
<dbReference type="OrthoDB" id="3784114at2"/>
<evidence type="ECO:0000313" key="3">
    <source>
        <dbReference type="Proteomes" id="UP000292564"/>
    </source>
</evidence>
<keyword evidence="1" id="KW-0732">Signal</keyword>
<feature type="chain" id="PRO_5020713211" evidence="1">
    <location>
        <begin position="30"/>
        <end position="193"/>
    </location>
</feature>
<dbReference type="RefSeq" id="WP_130512957.1">
    <property type="nucleotide sequence ID" value="NZ_SHKY01000001.1"/>
</dbReference>
<dbReference type="Proteomes" id="UP000292564">
    <property type="component" value="Unassembled WGS sequence"/>
</dbReference>
<comment type="caution">
    <text evidence="2">The sequence shown here is derived from an EMBL/GenBank/DDBJ whole genome shotgun (WGS) entry which is preliminary data.</text>
</comment>
<sequence length="193" mass="19246">MRIGSVSATLLSAAVMMAGVTLNAPPAAAAPAPAPALATSDAGTLTSTVDGTFTDDAGRPGTVAGTFDPTHFAVQDGQLVATGTLHAVLTDATGATRSTESVATIPVRIPSGDQAQALPPCPILHLELGPLDLNLLGLVVHLDRVVLDITAHPGPGDLLGNLLCAIAGLLNGPNPLLGLIADLLNQVLAILGR</sequence>
<gene>
    <name evidence="2" type="ORF">EV385_6586</name>
</gene>
<evidence type="ECO:0000313" key="2">
    <source>
        <dbReference type="EMBL" id="RZU54634.1"/>
    </source>
</evidence>
<feature type="signal peptide" evidence="1">
    <location>
        <begin position="1"/>
        <end position="29"/>
    </location>
</feature>
<accession>A0A4Q7ZUG8</accession>
<keyword evidence="3" id="KW-1185">Reference proteome</keyword>
<evidence type="ECO:0000256" key="1">
    <source>
        <dbReference type="SAM" id="SignalP"/>
    </source>
</evidence>
<organism evidence="2 3">
    <name type="scientific">Krasilnikovia cinnamomea</name>
    <dbReference type="NCBI Taxonomy" id="349313"/>
    <lineage>
        <taxon>Bacteria</taxon>
        <taxon>Bacillati</taxon>
        <taxon>Actinomycetota</taxon>
        <taxon>Actinomycetes</taxon>
        <taxon>Micromonosporales</taxon>
        <taxon>Micromonosporaceae</taxon>
        <taxon>Krasilnikovia</taxon>
    </lineage>
</organism>
<dbReference type="EMBL" id="SHKY01000001">
    <property type="protein sequence ID" value="RZU54634.1"/>
    <property type="molecule type" value="Genomic_DNA"/>
</dbReference>
<dbReference type="AlphaFoldDB" id="A0A4Q7ZUG8"/>